<feature type="compositionally biased region" description="Basic residues" evidence="11">
    <location>
        <begin position="1144"/>
        <end position="1154"/>
    </location>
</feature>
<dbReference type="PANTHER" id="PTHR18934">
    <property type="entry name" value="ATP-DEPENDENT RNA HELICASE"/>
    <property type="match status" value="1"/>
</dbReference>
<dbReference type="Proteomes" id="UP000823388">
    <property type="component" value="Chromosome 5K"/>
</dbReference>
<feature type="compositionally biased region" description="Polar residues" evidence="11">
    <location>
        <begin position="1129"/>
        <end position="1143"/>
    </location>
</feature>
<dbReference type="CDD" id="cd18791">
    <property type="entry name" value="SF2_C_RHA"/>
    <property type="match status" value="1"/>
</dbReference>
<comment type="catalytic activity">
    <reaction evidence="8">
        <text>ATP + H2O = ADP + phosphate + H(+)</text>
        <dbReference type="Rhea" id="RHEA:13065"/>
        <dbReference type="ChEBI" id="CHEBI:15377"/>
        <dbReference type="ChEBI" id="CHEBI:15378"/>
        <dbReference type="ChEBI" id="CHEBI:30616"/>
        <dbReference type="ChEBI" id="CHEBI:43474"/>
        <dbReference type="ChEBI" id="CHEBI:456216"/>
        <dbReference type="EC" id="3.6.4.13"/>
    </reaction>
</comment>
<dbReference type="InterPro" id="IPR001374">
    <property type="entry name" value="R3H_dom"/>
</dbReference>
<protein>
    <recommendedName>
        <fullName evidence="17">RNA helicase</fullName>
    </recommendedName>
</protein>
<dbReference type="PROSITE" id="PS50088">
    <property type="entry name" value="ANK_REPEAT"/>
    <property type="match status" value="1"/>
</dbReference>
<dbReference type="Pfam" id="PF00271">
    <property type="entry name" value="Helicase_C"/>
    <property type="match status" value="1"/>
</dbReference>
<dbReference type="InterPro" id="IPR007502">
    <property type="entry name" value="Helicase-assoc_dom"/>
</dbReference>
<dbReference type="InterPro" id="IPR002110">
    <property type="entry name" value="Ankyrin_rpt"/>
</dbReference>
<dbReference type="Gene3D" id="3.30.1370.50">
    <property type="entry name" value="R3H-like domain"/>
    <property type="match status" value="1"/>
</dbReference>
<organism evidence="15 16">
    <name type="scientific">Panicum virgatum</name>
    <name type="common">Blackwell switchgrass</name>
    <dbReference type="NCBI Taxonomy" id="38727"/>
    <lineage>
        <taxon>Eukaryota</taxon>
        <taxon>Viridiplantae</taxon>
        <taxon>Streptophyta</taxon>
        <taxon>Embryophyta</taxon>
        <taxon>Tracheophyta</taxon>
        <taxon>Spermatophyta</taxon>
        <taxon>Magnoliopsida</taxon>
        <taxon>Liliopsida</taxon>
        <taxon>Poales</taxon>
        <taxon>Poaceae</taxon>
        <taxon>PACMAD clade</taxon>
        <taxon>Panicoideae</taxon>
        <taxon>Panicodae</taxon>
        <taxon>Paniceae</taxon>
        <taxon>Panicinae</taxon>
        <taxon>Panicum</taxon>
        <taxon>Panicum sect. Hiantes</taxon>
    </lineage>
</organism>
<dbReference type="PROSITE" id="PS00690">
    <property type="entry name" value="DEAH_ATP_HELICASE"/>
    <property type="match status" value="1"/>
</dbReference>
<dbReference type="PROSITE" id="PS51061">
    <property type="entry name" value="R3H"/>
    <property type="match status" value="1"/>
</dbReference>
<dbReference type="GO" id="GO:0005524">
    <property type="term" value="F:ATP binding"/>
    <property type="evidence" value="ECO:0007669"/>
    <property type="project" value="UniProtKB-KW"/>
</dbReference>
<evidence type="ECO:0008006" key="17">
    <source>
        <dbReference type="Google" id="ProtNLM"/>
    </source>
</evidence>
<dbReference type="CDD" id="cd17917">
    <property type="entry name" value="DEXHc_RHA-like"/>
    <property type="match status" value="1"/>
</dbReference>
<dbReference type="FunFam" id="3.40.50.300:FF:000526">
    <property type="entry name" value="DExH-box ATP-dependent RNA helicase DExH3"/>
    <property type="match status" value="1"/>
</dbReference>
<feature type="region of interest" description="Disordered" evidence="11">
    <location>
        <begin position="1093"/>
        <end position="1154"/>
    </location>
</feature>
<dbReference type="SMART" id="SM00393">
    <property type="entry name" value="R3H"/>
    <property type="match status" value="1"/>
</dbReference>
<gene>
    <name evidence="15" type="ORF">PVAP13_5KG562300</name>
</gene>
<keyword evidence="10" id="KW-0040">ANK repeat</keyword>
<evidence type="ECO:0000259" key="12">
    <source>
        <dbReference type="PROSITE" id="PS51061"/>
    </source>
</evidence>
<dbReference type="InterPro" id="IPR034083">
    <property type="entry name" value="R3H_DEXH_helicase"/>
</dbReference>
<evidence type="ECO:0000256" key="2">
    <source>
        <dbReference type="ARBA" id="ARBA00022741"/>
    </source>
</evidence>
<dbReference type="Gene3D" id="1.25.40.20">
    <property type="entry name" value="Ankyrin repeat-containing domain"/>
    <property type="match status" value="1"/>
</dbReference>
<feature type="domain" description="R3H" evidence="12">
    <location>
        <begin position="19"/>
        <end position="82"/>
    </location>
</feature>
<comment type="subcellular location">
    <subcellularLocation>
        <location evidence="1">Nucleus</location>
    </subcellularLocation>
</comment>
<evidence type="ECO:0000313" key="16">
    <source>
        <dbReference type="Proteomes" id="UP000823388"/>
    </source>
</evidence>
<dbReference type="InterPro" id="IPR027417">
    <property type="entry name" value="P-loop_NTPase"/>
</dbReference>
<dbReference type="InterPro" id="IPR036770">
    <property type="entry name" value="Ankyrin_rpt-contain_sf"/>
</dbReference>
<dbReference type="PROSITE" id="PS51192">
    <property type="entry name" value="HELICASE_ATP_BIND_1"/>
    <property type="match status" value="1"/>
</dbReference>
<accession>A0A8T0SUS1</accession>
<dbReference type="PANTHER" id="PTHR18934:SF213">
    <property type="entry name" value="3'-5' RNA HELICASE YTHDC2"/>
    <property type="match status" value="1"/>
</dbReference>
<feature type="repeat" description="ANK" evidence="10">
    <location>
        <begin position="419"/>
        <end position="451"/>
    </location>
</feature>
<evidence type="ECO:0000256" key="6">
    <source>
        <dbReference type="ARBA" id="ARBA00022884"/>
    </source>
</evidence>
<dbReference type="Pfam" id="PF00270">
    <property type="entry name" value="DEAD"/>
    <property type="match status" value="1"/>
</dbReference>
<feature type="region of interest" description="Disordered" evidence="11">
    <location>
        <begin position="957"/>
        <end position="979"/>
    </location>
</feature>
<evidence type="ECO:0000256" key="1">
    <source>
        <dbReference type="ARBA" id="ARBA00004123"/>
    </source>
</evidence>
<dbReference type="FunFam" id="3.30.1370.50:FF:000002">
    <property type="entry name" value="Immunoglobulin mu DNA-binding protein 2"/>
    <property type="match status" value="1"/>
</dbReference>
<keyword evidence="7" id="KW-0539">Nucleus</keyword>
<keyword evidence="16" id="KW-1185">Reference proteome</keyword>
<keyword evidence="5" id="KW-0067">ATP-binding</keyword>
<evidence type="ECO:0000256" key="10">
    <source>
        <dbReference type="PROSITE-ProRule" id="PRU00023"/>
    </source>
</evidence>
<evidence type="ECO:0000256" key="9">
    <source>
        <dbReference type="ARBA" id="ARBA00060772"/>
    </source>
</evidence>
<evidence type="ECO:0000256" key="5">
    <source>
        <dbReference type="ARBA" id="ARBA00022840"/>
    </source>
</evidence>
<dbReference type="InterPro" id="IPR011709">
    <property type="entry name" value="DEAD-box_helicase_OB_fold"/>
</dbReference>
<dbReference type="InterPro" id="IPR001650">
    <property type="entry name" value="Helicase_C-like"/>
</dbReference>
<dbReference type="GO" id="GO:0003723">
    <property type="term" value="F:RNA binding"/>
    <property type="evidence" value="ECO:0007669"/>
    <property type="project" value="UniProtKB-KW"/>
</dbReference>
<dbReference type="GO" id="GO:0016787">
    <property type="term" value="F:hydrolase activity"/>
    <property type="evidence" value="ECO:0007669"/>
    <property type="project" value="UniProtKB-KW"/>
</dbReference>
<dbReference type="SMART" id="SM00847">
    <property type="entry name" value="HA2"/>
    <property type="match status" value="1"/>
</dbReference>
<sequence>MVRKGRKGKGASAASAMNEATLVRVTKALDDFRASDAEVYTFEPDISKEERAGIHEMCRKMGMKSKSSGVGTRRRLSVYKSKRNQGPDMEEGPSHLGFSEESRHVLQDLFTHYPPDDADLNGDASQNSSDKAANIKWKTDSAFCRPAMSKHDITKKVEMFSTKINGSPQLRKIMEDRSKLPISSFKDFITSTLDNHQVVLISGETGCGKTTQVPQYILDHMWGKGESCKIICTQPRRISAISVAERISAERGEAVGDTVGYKIRLESKGGKNSSVMFCTNGVLLRVLIGRGTNTSKTRNPKKSLDDAILGISHIIVDEIHERDRFSDFMLTILRDLLPVYPHLRLVLMSATIDAVRFSQYFNGCSVIQVPGFTYPVKTYYLEDVLSILQSEGDNHLSTTTSDKKQKQNPEIYNYQHSETGVTPLMVFAAKGQLGDVCMLLSFGVDCSAQDRDGKSALDWAQQEKQQEVYEVIIKHMECSSAKSTEDNELLNKYMATINPEHIDTLLIERLLGKICVDSNEGAILVFLPGWEDINQTREKLRASPFFRDSSRCLVLSLHSMIPSSEQKKVFKHPPAGVRKIILSTNIAETAVTIDDVVFVIDSGRMKEKSYDPYNNVSTLHASWVSKANARQREGRAGRCQAGICYHLYSRFRAASLPNYQIPEIKRMPIEELCLQVKLLDSNCRIADFLKKTLDPPIPESVRNAITVLQDLGALTQDEQLTELGEKLGSLPVHPSTTKMLLFAILMNCLDPALTLACAADYRDPFFLPMAPDERKSATAGKVELASLYGGFSDQLAVVAAFDCWRRAKDRGQESQFCTKYFISSSIMQMLSNMRKQLQSELYQRGFVPADTSACSLNSNDPGIMRAVLMAGAYPMVGRLLPPRRNAKKTVVETASGGKVRLHPHSCNFNLSFDKSSGNPLLIYDEVTRGDGGMYIKKCSVVGSCPLLLLASEMVVAPPDDDSDEEEDSSEDEAGKSTLVQHRKEKIMSSPDNTVSVVVDRWLRFDASALDVAQIYCLRERLASSILFKVKHPQDVLPPALGASMYAIACILSYDGLPDMCPSNDLLQNSVEARRFSLGKRGYIPPGGYLRSFADRPHHAPYSQNSSNHSGGASAYTQPSRAPDGRFDQSQRSFRNSGPGSSKPRSFKRQRNTAQ</sequence>
<keyword evidence="6" id="KW-0694">RNA-binding</keyword>
<name>A0A8T0SUS1_PANVG</name>
<dbReference type="GO" id="GO:0003724">
    <property type="term" value="F:RNA helicase activity"/>
    <property type="evidence" value="ECO:0007669"/>
    <property type="project" value="UniProtKB-EC"/>
</dbReference>
<evidence type="ECO:0000259" key="14">
    <source>
        <dbReference type="PROSITE" id="PS51194"/>
    </source>
</evidence>
<comment type="caution">
    <text evidence="15">The sequence shown here is derived from an EMBL/GenBank/DDBJ whole genome shotgun (WGS) entry which is preliminary data.</text>
</comment>
<evidence type="ECO:0000256" key="3">
    <source>
        <dbReference type="ARBA" id="ARBA00022801"/>
    </source>
</evidence>
<evidence type="ECO:0000256" key="11">
    <source>
        <dbReference type="SAM" id="MobiDB-lite"/>
    </source>
</evidence>
<evidence type="ECO:0000313" key="15">
    <source>
        <dbReference type="EMBL" id="KAG2600988.1"/>
    </source>
</evidence>
<dbReference type="AlphaFoldDB" id="A0A8T0SUS1"/>
<feature type="domain" description="Helicase ATP-binding" evidence="13">
    <location>
        <begin position="190"/>
        <end position="370"/>
    </location>
</feature>
<dbReference type="InterPro" id="IPR011545">
    <property type="entry name" value="DEAD/DEAH_box_helicase_dom"/>
</dbReference>
<dbReference type="FunFam" id="1.20.120.1080:FF:000011">
    <property type="entry name" value="DExH-box ATP-dependent RNA helicase DExH6"/>
    <property type="match status" value="1"/>
</dbReference>
<feature type="compositionally biased region" description="Polar residues" evidence="11">
    <location>
        <begin position="1101"/>
        <end position="1119"/>
    </location>
</feature>
<dbReference type="InterPro" id="IPR014001">
    <property type="entry name" value="Helicase_ATP-bd"/>
</dbReference>
<evidence type="ECO:0000256" key="7">
    <source>
        <dbReference type="ARBA" id="ARBA00023242"/>
    </source>
</evidence>
<dbReference type="PROSITE" id="PS51194">
    <property type="entry name" value="HELICASE_CTER"/>
    <property type="match status" value="1"/>
</dbReference>
<dbReference type="GO" id="GO:0005634">
    <property type="term" value="C:nucleus"/>
    <property type="evidence" value="ECO:0007669"/>
    <property type="project" value="UniProtKB-SubCell"/>
</dbReference>
<feature type="domain" description="Helicase C-terminal" evidence="14">
    <location>
        <begin position="506"/>
        <end position="680"/>
    </location>
</feature>
<dbReference type="Gene3D" id="1.20.120.1080">
    <property type="match status" value="1"/>
</dbReference>
<evidence type="ECO:0000256" key="4">
    <source>
        <dbReference type="ARBA" id="ARBA00022806"/>
    </source>
</evidence>
<dbReference type="GO" id="GO:0003677">
    <property type="term" value="F:DNA binding"/>
    <property type="evidence" value="ECO:0007669"/>
    <property type="project" value="UniProtKB-ARBA"/>
</dbReference>
<evidence type="ECO:0000259" key="13">
    <source>
        <dbReference type="PROSITE" id="PS51192"/>
    </source>
</evidence>
<dbReference type="EMBL" id="CM029045">
    <property type="protein sequence ID" value="KAG2600988.1"/>
    <property type="molecule type" value="Genomic_DNA"/>
</dbReference>
<dbReference type="SUPFAM" id="SSF48403">
    <property type="entry name" value="Ankyrin repeat"/>
    <property type="match status" value="1"/>
</dbReference>
<keyword evidence="3" id="KW-0378">Hydrolase</keyword>
<dbReference type="SMART" id="SM00490">
    <property type="entry name" value="HELICc"/>
    <property type="match status" value="1"/>
</dbReference>
<dbReference type="InterPro" id="IPR002464">
    <property type="entry name" value="DNA/RNA_helicase_DEAH_CS"/>
</dbReference>
<dbReference type="FunFam" id="3.40.50.300:FF:000860">
    <property type="entry name" value="DExH-box ATP-dependent RNA helicase DExH6"/>
    <property type="match status" value="1"/>
</dbReference>
<reference evidence="15" key="1">
    <citation type="submission" date="2020-05" db="EMBL/GenBank/DDBJ databases">
        <title>WGS assembly of Panicum virgatum.</title>
        <authorList>
            <person name="Lovell J.T."/>
            <person name="Jenkins J."/>
            <person name="Shu S."/>
            <person name="Juenger T.E."/>
            <person name="Schmutz J."/>
        </authorList>
    </citation>
    <scope>NUCLEOTIDE SEQUENCE</scope>
    <source>
        <strain evidence="15">AP13</strain>
    </source>
</reference>
<dbReference type="InterPro" id="IPR036867">
    <property type="entry name" value="R3H_dom_sf"/>
</dbReference>
<comment type="similarity">
    <text evidence="9">Belongs to the DExH box helicase family.</text>
</comment>
<dbReference type="SUPFAM" id="SSF52540">
    <property type="entry name" value="P-loop containing nucleoside triphosphate hydrolases"/>
    <property type="match status" value="1"/>
</dbReference>
<proteinExistence type="inferred from homology"/>
<dbReference type="SUPFAM" id="SSF82708">
    <property type="entry name" value="R3H domain"/>
    <property type="match status" value="1"/>
</dbReference>
<keyword evidence="2" id="KW-0547">Nucleotide-binding</keyword>
<dbReference type="Pfam" id="PF04408">
    <property type="entry name" value="WHD_HA2"/>
    <property type="match status" value="1"/>
</dbReference>
<evidence type="ECO:0000256" key="8">
    <source>
        <dbReference type="ARBA" id="ARBA00047984"/>
    </source>
</evidence>
<dbReference type="SMART" id="SM00487">
    <property type="entry name" value="DEXDc"/>
    <property type="match status" value="1"/>
</dbReference>
<dbReference type="InterPro" id="IPR048333">
    <property type="entry name" value="HA2_WH"/>
</dbReference>
<feature type="compositionally biased region" description="Acidic residues" evidence="11">
    <location>
        <begin position="958"/>
        <end position="971"/>
    </location>
</feature>
<dbReference type="Pfam" id="PF01424">
    <property type="entry name" value="R3H"/>
    <property type="match status" value="1"/>
</dbReference>
<dbReference type="CDD" id="cd06007">
    <property type="entry name" value="R3H_DEXH_helicase"/>
    <property type="match status" value="1"/>
</dbReference>
<keyword evidence="4" id="KW-0347">Helicase</keyword>
<dbReference type="Gene3D" id="3.40.50.300">
    <property type="entry name" value="P-loop containing nucleotide triphosphate hydrolases"/>
    <property type="match status" value="2"/>
</dbReference>
<dbReference type="Pfam" id="PF21010">
    <property type="entry name" value="HA2_C"/>
    <property type="match status" value="1"/>
</dbReference>
<dbReference type="Pfam" id="PF07717">
    <property type="entry name" value="OB_NTP_bind"/>
    <property type="match status" value="1"/>
</dbReference>